<protein>
    <submittedName>
        <fullName evidence="1">Sec-independent protein translocase protein TatB</fullName>
    </submittedName>
</protein>
<organism evidence="1 2">
    <name type="scientific">Helicobacter zhangjianzhongii</name>
    <dbReference type="NCBI Taxonomy" id="2974574"/>
    <lineage>
        <taxon>Bacteria</taxon>
        <taxon>Pseudomonadati</taxon>
        <taxon>Campylobacterota</taxon>
        <taxon>Epsilonproteobacteria</taxon>
        <taxon>Campylobacterales</taxon>
        <taxon>Helicobacteraceae</taxon>
        <taxon>Helicobacter</taxon>
    </lineage>
</organism>
<accession>A0ACC6FS63</accession>
<reference evidence="1 2" key="1">
    <citation type="journal article" date="2023" name="Microorganisms">
        <title>Isolation and Genomic Characteristics of Cat-Borne Campylobacter felis sp. nov. and Sheep-Borne Campylobacter ovis sp. nov.</title>
        <authorList>
            <person name="Wang H."/>
            <person name="Li Y."/>
            <person name="Gu Y."/>
            <person name="Zhou G."/>
            <person name="Chen X."/>
            <person name="Zhang X."/>
            <person name="Shao Z."/>
            <person name="Zhang J."/>
            <person name="Zhang M."/>
        </authorList>
    </citation>
    <scope>NUCLEOTIDE SEQUENCE [LARGE SCALE GENOMIC DNA]</scope>
    <source>
        <strain evidence="1 2">XJK30-2</strain>
    </source>
</reference>
<keyword evidence="2" id="KW-1185">Reference proteome</keyword>
<evidence type="ECO:0000313" key="1">
    <source>
        <dbReference type="EMBL" id="MDL0081742.1"/>
    </source>
</evidence>
<dbReference type="Proteomes" id="UP001173802">
    <property type="component" value="Unassembled WGS sequence"/>
</dbReference>
<sequence>MFGMGFFEIVVIAIVAIIFLGPDKLPQAIIDMVKFFKVVKKTIHDAKQTIDSELHLSTLQQEASSYHQHFTSQIDNITKDIQLQEINDIFQDYKALPQSQSQQSEPKALEPSSSSLLPSPAQNLAKTKQAKRADSPKAQNLATQKAQKTPIKSQATKSAKPKPSTRKSAKPTKSHPNLPESIISFHQKAQKVDSRIFHNTDIFTPTNTMDCHATATQCLAMTEKIAVNKKVDSKETTQGIKKPQNKKAEIVLDSDSQAAGFLMKNRGFLKKHRHSLSGVPCFQGVGKGIYLGVNEQARAVESTIYRKKSNAHTQTKANAKK</sequence>
<dbReference type="EMBL" id="JANURN010000003">
    <property type="protein sequence ID" value="MDL0081742.1"/>
    <property type="molecule type" value="Genomic_DNA"/>
</dbReference>
<name>A0ACC6FS63_9HELI</name>
<evidence type="ECO:0000313" key="2">
    <source>
        <dbReference type="Proteomes" id="UP001173802"/>
    </source>
</evidence>
<gene>
    <name evidence="1" type="primary">tatB</name>
    <name evidence="1" type="ORF">NYG90_03455</name>
</gene>
<comment type="caution">
    <text evidence="1">The sequence shown here is derived from an EMBL/GenBank/DDBJ whole genome shotgun (WGS) entry which is preliminary data.</text>
</comment>
<proteinExistence type="predicted"/>